<evidence type="ECO:0000313" key="2">
    <source>
        <dbReference type="Proteomes" id="UP001642487"/>
    </source>
</evidence>
<feature type="non-terminal residue" evidence="1">
    <location>
        <position position="64"/>
    </location>
</feature>
<keyword evidence="2" id="KW-1185">Reference proteome</keyword>
<protein>
    <submittedName>
        <fullName evidence="1">Uncharacterized protein</fullName>
    </submittedName>
</protein>
<organism evidence="1 2">
    <name type="scientific">Citrullus colocynthis</name>
    <name type="common">colocynth</name>
    <dbReference type="NCBI Taxonomy" id="252529"/>
    <lineage>
        <taxon>Eukaryota</taxon>
        <taxon>Viridiplantae</taxon>
        <taxon>Streptophyta</taxon>
        <taxon>Embryophyta</taxon>
        <taxon>Tracheophyta</taxon>
        <taxon>Spermatophyta</taxon>
        <taxon>Magnoliopsida</taxon>
        <taxon>eudicotyledons</taxon>
        <taxon>Gunneridae</taxon>
        <taxon>Pentapetalae</taxon>
        <taxon>rosids</taxon>
        <taxon>fabids</taxon>
        <taxon>Cucurbitales</taxon>
        <taxon>Cucurbitaceae</taxon>
        <taxon>Benincaseae</taxon>
        <taxon>Citrullus</taxon>
    </lineage>
</organism>
<reference evidence="1 2" key="1">
    <citation type="submission" date="2024-03" db="EMBL/GenBank/DDBJ databases">
        <authorList>
            <person name="Gkanogiannis A."/>
            <person name="Becerra Lopez-Lavalle L."/>
        </authorList>
    </citation>
    <scope>NUCLEOTIDE SEQUENCE [LARGE SCALE GENOMIC DNA]</scope>
</reference>
<proteinExistence type="predicted"/>
<dbReference type="Proteomes" id="UP001642487">
    <property type="component" value="Chromosome 2"/>
</dbReference>
<sequence length="64" mass="7436">MVCGKLPEKRERKEDEAIAFRGLPISLDLKEKVKNIFVNISPDGHNQNPRETEEKILVEEFIDE</sequence>
<name>A0ABP0Y552_9ROSI</name>
<accession>A0ABP0Y552</accession>
<evidence type="ECO:0000313" key="1">
    <source>
        <dbReference type="EMBL" id="CAK9315554.1"/>
    </source>
</evidence>
<gene>
    <name evidence="1" type="ORF">CITCOLO1_LOCUS7353</name>
</gene>
<dbReference type="EMBL" id="OZ021736">
    <property type="protein sequence ID" value="CAK9315554.1"/>
    <property type="molecule type" value="Genomic_DNA"/>
</dbReference>